<accession>A0A0D2JUZ4</accession>
<reference evidence="1 2" key="1">
    <citation type="journal article" date="2013" name="BMC Genomics">
        <title>Reconstruction of the lipid metabolism for the microalga Monoraphidium neglectum from its genome sequence reveals characteristics suitable for biofuel production.</title>
        <authorList>
            <person name="Bogen C."/>
            <person name="Al-Dilaimi A."/>
            <person name="Albersmeier A."/>
            <person name="Wichmann J."/>
            <person name="Grundmann M."/>
            <person name="Rupp O."/>
            <person name="Lauersen K.J."/>
            <person name="Blifernez-Klassen O."/>
            <person name="Kalinowski J."/>
            <person name="Goesmann A."/>
            <person name="Mussgnug J.H."/>
            <person name="Kruse O."/>
        </authorList>
    </citation>
    <scope>NUCLEOTIDE SEQUENCE [LARGE SCALE GENOMIC DNA]</scope>
    <source>
        <strain evidence="1 2">SAG 48.87</strain>
    </source>
</reference>
<gene>
    <name evidence="1" type="ORF">MNEG_5321</name>
</gene>
<name>A0A0D2JUZ4_9CHLO</name>
<evidence type="ECO:0000313" key="1">
    <source>
        <dbReference type="EMBL" id="KIZ02638.1"/>
    </source>
</evidence>
<dbReference type="PANTHER" id="PTHR46732:SF5">
    <property type="entry name" value="ATP-DEPENDENT PROTEASE LA (LON) DOMAIN PROTEIN"/>
    <property type="match status" value="1"/>
</dbReference>
<dbReference type="STRING" id="145388.A0A0D2JUZ4"/>
<organism evidence="1 2">
    <name type="scientific">Monoraphidium neglectum</name>
    <dbReference type="NCBI Taxonomy" id="145388"/>
    <lineage>
        <taxon>Eukaryota</taxon>
        <taxon>Viridiplantae</taxon>
        <taxon>Chlorophyta</taxon>
        <taxon>core chlorophytes</taxon>
        <taxon>Chlorophyceae</taxon>
        <taxon>CS clade</taxon>
        <taxon>Sphaeropleales</taxon>
        <taxon>Selenastraceae</taxon>
        <taxon>Monoraphidium</taxon>
    </lineage>
</organism>
<dbReference type="AlphaFoldDB" id="A0A0D2JUZ4"/>
<dbReference type="KEGG" id="mng:MNEG_5321"/>
<sequence>MLERALQSDPPVFCHISVEQPVDPGTSSAARLPGALVGDNFVLALGTLVQIVEVKAQGVGALVRVQAEGRIAVESLKQLQPYIAGAVTPLLDDPVPQDSIGAALKAADELASMLRECADLCAKFGGMEAAALQQAQLWAERRPMTPGLARGGSHIDELERANRLAWAALSALPQASESELRQLLRYRLAAMAATSVVDRLQLATTCLESSRAMLAARVALKSLNIGAS</sequence>
<evidence type="ECO:0008006" key="3">
    <source>
        <dbReference type="Google" id="ProtNLM"/>
    </source>
</evidence>
<protein>
    <recommendedName>
        <fullName evidence="3">Lon N-terminal domain-containing protein</fullName>
    </recommendedName>
</protein>
<evidence type="ECO:0000313" key="2">
    <source>
        <dbReference type="Proteomes" id="UP000054498"/>
    </source>
</evidence>
<dbReference type="OrthoDB" id="549032at2759"/>
<keyword evidence="2" id="KW-1185">Reference proteome</keyword>
<dbReference type="EMBL" id="KK101004">
    <property type="protein sequence ID" value="KIZ02638.1"/>
    <property type="molecule type" value="Genomic_DNA"/>
</dbReference>
<dbReference type="PANTHER" id="PTHR46732">
    <property type="entry name" value="ATP-DEPENDENT PROTEASE LA (LON) DOMAIN PROTEIN"/>
    <property type="match status" value="1"/>
</dbReference>
<dbReference type="GeneID" id="25738198"/>
<proteinExistence type="predicted"/>
<dbReference type="RefSeq" id="XP_013901657.1">
    <property type="nucleotide sequence ID" value="XM_014046203.1"/>
</dbReference>
<dbReference type="Proteomes" id="UP000054498">
    <property type="component" value="Unassembled WGS sequence"/>
</dbReference>